<keyword evidence="3" id="KW-0238">DNA-binding</keyword>
<accession>A0ABQ7XG66</accession>
<dbReference type="Pfam" id="PF00319">
    <property type="entry name" value="SRF-TF"/>
    <property type="match status" value="1"/>
</dbReference>
<keyword evidence="4" id="KW-0804">Transcription</keyword>
<protein>
    <recommendedName>
        <fullName evidence="6">MADS-box domain-containing protein</fullName>
    </recommendedName>
</protein>
<dbReference type="SMART" id="SM00432">
    <property type="entry name" value="MADS"/>
    <property type="match status" value="1"/>
</dbReference>
<proteinExistence type="predicted"/>
<organism evidence="7 8">
    <name type="scientific">Brassica napus</name>
    <name type="common">Rape</name>
    <dbReference type="NCBI Taxonomy" id="3708"/>
    <lineage>
        <taxon>Eukaryota</taxon>
        <taxon>Viridiplantae</taxon>
        <taxon>Streptophyta</taxon>
        <taxon>Embryophyta</taxon>
        <taxon>Tracheophyta</taxon>
        <taxon>Spermatophyta</taxon>
        <taxon>Magnoliopsida</taxon>
        <taxon>eudicotyledons</taxon>
        <taxon>Gunneridae</taxon>
        <taxon>Pentapetalae</taxon>
        <taxon>rosids</taxon>
        <taxon>malvids</taxon>
        <taxon>Brassicales</taxon>
        <taxon>Brassicaceae</taxon>
        <taxon>Brassiceae</taxon>
        <taxon>Brassica</taxon>
    </lineage>
</organism>
<comment type="subcellular location">
    <subcellularLocation>
        <location evidence="1">Nucleus</location>
    </subcellularLocation>
</comment>
<evidence type="ECO:0000313" key="8">
    <source>
        <dbReference type="Proteomes" id="UP000824890"/>
    </source>
</evidence>
<dbReference type="PRINTS" id="PR00404">
    <property type="entry name" value="MADSDOMAIN"/>
</dbReference>
<evidence type="ECO:0000256" key="5">
    <source>
        <dbReference type="ARBA" id="ARBA00023242"/>
    </source>
</evidence>
<evidence type="ECO:0000256" key="3">
    <source>
        <dbReference type="ARBA" id="ARBA00023125"/>
    </source>
</evidence>
<keyword evidence="2" id="KW-0805">Transcription regulation</keyword>
<comment type="caution">
    <text evidence="7">The sequence shown here is derived from an EMBL/GenBank/DDBJ whole genome shotgun (WGS) entry which is preliminary data.</text>
</comment>
<name>A0ABQ7XG66_BRANA</name>
<keyword evidence="5" id="KW-0539">Nucleus</keyword>
<sequence>RRGEDGERRIEIKKIENVNSRQVTFSKRRNGLMKRPESFLSSVTLSGVINGEFVFCLKCVKVWSKPFQDMDTVVPVVIKKDKQRQHFYSVLHKRTVLWYLPKDDAMKSEVERLQLAIQRLKGRSCVWLGV</sequence>
<evidence type="ECO:0000259" key="6">
    <source>
        <dbReference type="PROSITE" id="PS50066"/>
    </source>
</evidence>
<dbReference type="EMBL" id="JAGKQM010000228">
    <property type="protein sequence ID" value="KAH0854853.1"/>
    <property type="molecule type" value="Genomic_DNA"/>
</dbReference>
<gene>
    <name evidence="7" type="ORF">HID58_037107</name>
</gene>
<feature type="domain" description="MADS-box" evidence="6">
    <location>
        <begin position="5"/>
        <end position="35"/>
    </location>
</feature>
<keyword evidence="8" id="KW-1185">Reference proteome</keyword>
<dbReference type="Gene3D" id="3.40.1810.10">
    <property type="entry name" value="Transcription factor, MADS-box"/>
    <property type="match status" value="1"/>
</dbReference>
<dbReference type="InterPro" id="IPR036879">
    <property type="entry name" value="TF_MADSbox_sf"/>
</dbReference>
<feature type="non-terminal residue" evidence="7">
    <location>
        <position position="1"/>
    </location>
</feature>
<dbReference type="InterPro" id="IPR002100">
    <property type="entry name" value="TF_MADSbox"/>
</dbReference>
<dbReference type="Proteomes" id="UP000824890">
    <property type="component" value="Unassembled WGS sequence"/>
</dbReference>
<dbReference type="PROSITE" id="PS50066">
    <property type="entry name" value="MADS_BOX_2"/>
    <property type="match status" value="1"/>
</dbReference>
<dbReference type="SUPFAM" id="SSF55455">
    <property type="entry name" value="SRF-like"/>
    <property type="match status" value="1"/>
</dbReference>
<reference evidence="7 8" key="1">
    <citation type="submission" date="2021-05" db="EMBL/GenBank/DDBJ databases">
        <title>Genome Assembly of Synthetic Allotetraploid Brassica napus Reveals Homoeologous Exchanges between Subgenomes.</title>
        <authorList>
            <person name="Davis J.T."/>
        </authorList>
    </citation>
    <scope>NUCLEOTIDE SEQUENCE [LARGE SCALE GENOMIC DNA]</scope>
    <source>
        <strain evidence="8">cv. Da-Ae</strain>
        <tissue evidence="7">Seedling</tissue>
    </source>
</reference>
<evidence type="ECO:0000256" key="1">
    <source>
        <dbReference type="ARBA" id="ARBA00004123"/>
    </source>
</evidence>
<evidence type="ECO:0000256" key="4">
    <source>
        <dbReference type="ARBA" id="ARBA00023163"/>
    </source>
</evidence>
<evidence type="ECO:0000256" key="2">
    <source>
        <dbReference type="ARBA" id="ARBA00023015"/>
    </source>
</evidence>
<evidence type="ECO:0000313" key="7">
    <source>
        <dbReference type="EMBL" id="KAH0854853.1"/>
    </source>
</evidence>